<evidence type="ECO:0000313" key="2">
    <source>
        <dbReference type="EMBL" id="OQK18425.1"/>
    </source>
</evidence>
<feature type="chain" id="PRO_5010740757" evidence="1">
    <location>
        <begin position="22"/>
        <end position="126"/>
    </location>
</feature>
<dbReference type="AlphaFoldDB" id="A0A1V8MA36"/>
<dbReference type="Proteomes" id="UP000191980">
    <property type="component" value="Unassembled WGS sequence"/>
</dbReference>
<comment type="caution">
    <text evidence="2">The sequence shown here is derived from an EMBL/GenBank/DDBJ whole genome shotgun (WGS) entry which is preliminary data.</text>
</comment>
<keyword evidence="3" id="KW-1185">Reference proteome</keyword>
<keyword evidence="1" id="KW-0732">Signal</keyword>
<dbReference type="OrthoDB" id="9796806at2"/>
<feature type="signal peptide" evidence="1">
    <location>
        <begin position="1"/>
        <end position="21"/>
    </location>
</feature>
<reference evidence="2 3" key="1">
    <citation type="submission" date="2015-12" db="EMBL/GenBank/DDBJ databases">
        <authorList>
            <person name="Shamseldin A."/>
            <person name="Moawad H."/>
            <person name="Abd El-Rahim W.M."/>
            <person name="Sadowsky M.J."/>
        </authorList>
    </citation>
    <scope>NUCLEOTIDE SEQUENCE [LARGE SCALE GENOMIC DNA]</scope>
    <source>
        <strain evidence="2 3">WF1</strain>
    </source>
</reference>
<organism evidence="2 3">
    <name type="scientific">Methyloprofundus sedimenti</name>
    <dbReference type="NCBI Taxonomy" id="1420851"/>
    <lineage>
        <taxon>Bacteria</taxon>
        <taxon>Pseudomonadati</taxon>
        <taxon>Pseudomonadota</taxon>
        <taxon>Gammaproteobacteria</taxon>
        <taxon>Methylococcales</taxon>
        <taxon>Methylococcaceae</taxon>
        <taxon>Methyloprofundus</taxon>
    </lineage>
</organism>
<name>A0A1V8MA36_9GAMM</name>
<proteinExistence type="predicted"/>
<evidence type="ECO:0000256" key="1">
    <source>
        <dbReference type="SAM" id="SignalP"/>
    </source>
</evidence>
<sequence length="126" mass="13617">MNTIKFMTVFILAVFSSNLLAYGSSSSSKKACNKPKFTQFTPPHMAVVAAQSEFSFQTSTSTNPDSIEVSVKKQPVEITINKVNNGYSVSGKLPASLQDTFARVEIDAKATNGCKGSDGWLLKIED</sequence>
<protein>
    <submittedName>
        <fullName evidence="2">Uncharacterized protein</fullName>
    </submittedName>
</protein>
<accession>A0A1V8MA36</accession>
<dbReference type="EMBL" id="LPUF01000001">
    <property type="protein sequence ID" value="OQK18425.1"/>
    <property type="molecule type" value="Genomic_DNA"/>
</dbReference>
<dbReference type="STRING" id="1420851.AU255_11590"/>
<evidence type="ECO:0000313" key="3">
    <source>
        <dbReference type="Proteomes" id="UP000191980"/>
    </source>
</evidence>
<gene>
    <name evidence="2" type="ORF">AU255_11590</name>
</gene>
<dbReference type="RefSeq" id="WP_080523026.1">
    <property type="nucleotide sequence ID" value="NZ_LPUF01000001.1"/>
</dbReference>